<dbReference type="FunFam" id="3.40.50.2000:FF:000138">
    <property type="entry name" value="Glycosyltransferase"/>
    <property type="match status" value="1"/>
</dbReference>
<dbReference type="Proteomes" id="UP000826271">
    <property type="component" value="Unassembled WGS sequence"/>
</dbReference>
<dbReference type="AlphaFoldDB" id="A0AAV6Y720"/>
<evidence type="ECO:0000313" key="4">
    <source>
        <dbReference type="Proteomes" id="UP000826271"/>
    </source>
</evidence>
<comment type="similarity">
    <text evidence="1">Belongs to the UDP-glycosyltransferase family.</text>
</comment>
<dbReference type="PANTHER" id="PTHR11926:SF1395">
    <property type="entry name" value="GLYCOSYLTRANSFERASE"/>
    <property type="match status" value="1"/>
</dbReference>
<name>A0AAV6Y720_9LAMI</name>
<dbReference type="InterPro" id="IPR002213">
    <property type="entry name" value="UDP_glucos_trans"/>
</dbReference>
<comment type="caution">
    <text evidence="3">The sequence shown here is derived from an EMBL/GenBank/DDBJ whole genome shotgun (WGS) entry which is preliminary data.</text>
</comment>
<dbReference type="Pfam" id="PF00201">
    <property type="entry name" value="UDPGT"/>
    <property type="match status" value="1"/>
</dbReference>
<protein>
    <submittedName>
        <fullName evidence="3">Uncharacterized protein</fullName>
    </submittedName>
</protein>
<evidence type="ECO:0000256" key="2">
    <source>
        <dbReference type="ARBA" id="ARBA00022679"/>
    </source>
</evidence>
<evidence type="ECO:0000256" key="1">
    <source>
        <dbReference type="ARBA" id="ARBA00009995"/>
    </source>
</evidence>
<dbReference type="SUPFAM" id="SSF53756">
    <property type="entry name" value="UDP-Glycosyltransferase/glycogen phosphorylase"/>
    <property type="match status" value="1"/>
</dbReference>
<gene>
    <name evidence="3" type="ORF">BUALT_Bualt02G0006300</name>
</gene>
<evidence type="ECO:0000313" key="3">
    <source>
        <dbReference type="EMBL" id="KAG8387293.1"/>
    </source>
</evidence>
<dbReference type="Gene3D" id="3.40.50.2000">
    <property type="entry name" value="Glycogen Phosphorylase B"/>
    <property type="match status" value="2"/>
</dbReference>
<sequence length="477" mass="53184">MGSTPNDNQPTTSCHVVAVPYPGRGHINPMLNVCSVIAENNKDILITFVITEEWLGLIGSVSKPPNVRFATIANVLPSELIRGDDPRGFWTTVKTKMEEPVERLVDQLRLPAPAVIVADAFLAWAADLAARRNIPLASVWPMSASVFTVLYHFDLLNPKNGDDIVDCIPGLSPLRVADLPTALRDKEAALSIPQLLHNRKFLIFTSIYDLESQVIDALKQKSTFSIYNIGPSTSYFKVKNIDNQINIGHRKDLLHPPELESEDLSENNTSLQDNFNYYLKWLDLQPPDSVLYISLGSFLSVSKAQIDEIATGLVKSGVRFLWVTRAETLRLQEICGVKGLIVAWCDQLRVLSHPSVGGFWSHCGWNSTNEALLTGMPVLTFPILMDQVPNAKAIVEDWKIGWRVKRMFDENDLARGNEIAEIVERFMNLESEERKEITTNAKELQKICEKEFADGGSFQTNVDGLTTSILQLSPTGL</sequence>
<dbReference type="CDD" id="cd03784">
    <property type="entry name" value="GT1_Gtf-like"/>
    <property type="match status" value="1"/>
</dbReference>
<keyword evidence="4" id="KW-1185">Reference proteome</keyword>
<keyword evidence="2" id="KW-0808">Transferase</keyword>
<reference evidence="3" key="1">
    <citation type="submission" date="2019-10" db="EMBL/GenBank/DDBJ databases">
        <authorList>
            <person name="Zhang R."/>
            <person name="Pan Y."/>
            <person name="Wang J."/>
            <person name="Ma R."/>
            <person name="Yu S."/>
        </authorList>
    </citation>
    <scope>NUCLEOTIDE SEQUENCE</scope>
    <source>
        <strain evidence="3">LA-IB0</strain>
        <tissue evidence="3">Leaf</tissue>
    </source>
</reference>
<dbReference type="GO" id="GO:0080044">
    <property type="term" value="F:quercetin 7-O-glucosyltransferase activity"/>
    <property type="evidence" value="ECO:0007669"/>
    <property type="project" value="TreeGrafter"/>
</dbReference>
<dbReference type="EMBL" id="WHWC01000002">
    <property type="protein sequence ID" value="KAG8387293.1"/>
    <property type="molecule type" value="Genomic_DNA"/>
</dbReference>
<proteinExistence type="inferred from homology"/>
<dbReference type="GO" id="GO:0080043">
    <property type="term" value="F:quercetin 3-O-glucosyltransferase activity"/>
    <property type="evidence" value="ECO:0007669"/>
    <property type="project" value="TreeGrafter"/>
</dbReference>
<organism evidence="3 4">
    <name type="scientific">Buddleja alternifolia</name>
    <dbReference type="NCBI Taxonomy" id="168488"/>
    <lineage>
        <taxon>Eukaryota</taxon>
        <taxon>Viridiplantae</taxon>
        <taxon>Streptophyta</taxon>
        <taxon>Embryophyta</taxon>
        <taxon>Tracheophyta</taxon>
        <taxon>Spermatophyta</taxon>
        <taxon>Magnoliopsida</taxon>
        <taxon>eudicotyledons</taxon>
        <taxon>Gunneridae</taxon>
        <taxon>Pentapetalae</taxon>
        <taxon>asterids</taxon>
        <taxon>lamiids</taxon>
        <taxon>Lamiales</taxon>
        <taxon>Scrophulariaceae</taxon>
        <taxon>Buddlejeae</taxon>
        <taxon>Buddleja</taxon>
    </lineage>
</organism>
<accession>A0AAV6Y720</accession>
<dbReference type="PANTHER" id="PTHR11926">
    <property type="entry name" value="GLUCOSYL/GLUCURONOSYL TRANSFERASES"/>
    <property type="match status" value="1"/>
</dbReference>